<evidence type="ECO:0000259" key="2">
    <source>
        <dbReference type="Pfam" id="PF07995"/>
    </source>
</evidence>
<dbReference type="PANTHER" id="PTHR19328:SF75">
    <property type="entry name" value="ALDOSE SUGAR DEHYDROGENASE YLII"/>
    <property type="match status" value="1"/>
</dbReference>
<feature type="domain" description="Glucose/Sorbosone dehydrogenase" evidence="2">
    <location>
        <begin position="39"/>
        <end position="292"/>
    </location>
</feature>
<gene>
    <name evidence="3" type="ORF">ETSY2_17595</name>
</gene>
<accession>W4M9R9</accession>
<organism evidence="3 4">
    <name type="scientific">Candidatus Entotheonella gemina</name>
    <dbReference type="NCBI Taxonomy" id="1429439"/>
    <lineage>
        <taxon>Bacteria</taxon>
        <taxon>Pseudomonadati</taxon>
        <taxon>Nitrospinota/Tectimicrobiota group</taxon>
        <taxon>Candidatus Tectimicrobiota</taxon>
        <taxon>Candidatus Entotheonellia</taxon>
        <taxon>Candidatus Entotheonellales</taxon>
        <taxon>Candidatus Entotheonellaceae</taxon>
        <taxon>Candidatus Entotheonella</taxon>
    </lineage>
</organism>
<feature type="non-terminal residue" evidence="3">
    <location>
        <position position="311"/>
    </location>
</feature>
<evidence type="ECO:0000313" key="4">
    <source>
        <dbReference type="Proteomes" id="UP000019140"/>
    </source>
</evidence>
<dbReference type="AlphaFoldDB" id="W4M9R9"/>
<dbReference type="InterPro" id="IPR011042">
    <property type="entry name" value="6-blade_b-propeller_TolB-like"/>
</dbReference>
<protein>
    <recommendedName>
        <fullName evidence="2">Glucose/Sorbosone dehydrogenase domain-containing protein</fullName>
    </recommendedName>
</protein>
<dbReference type="Proteomes" id="UP000019140">
    <property type="component" value="Unassembled WGS sequence"/>
</dbReference>
<dbReference type="SUPFAM" id="SSF50952">
    <property type="entry name" value="Soluble quinoprotein glucose dehydrogenase"/>
    <property type="match status" value="1"/>
</dbReference>
<sequence length="311" mass="34285">MFTTLRVTLLSLLVLGLSIARTASAETTIGLEVVAEGLTAPIAMAAPDDGTKRRFIVEQVGTIRILMPDGTLKRRSFLNIRSKLHRLESFFDERGLLGLAFHPDFKTNGRFFVYYSAPMSAYAPFRTRLYWNHTAYLSEFKVSKDDPDRANPLSERILLQIDQPQFNHNGGDVVFGPDGYLYLSLGDGGYANDKAIGHGPEGNSQDPATLLGKIIRIDVDNGEPYAIPSDNPYAGKAGHREEIFASGLRNAWRMSFDPGGQFGLIAADVGQNSFEEVNVITKGGNYGWNKKEGTHCFDPDNPNEHPAQCPD</sequence>
<dbReference type="Pfam" id="PF07995">
    <property type="entry name" value="GSDH"/>
    <property type="match status" value="1"/>
</dbReference>
<proteinExistence type="predicted"/>
<name>W4M9R9_9BACT</name>
<evidence type="ECO:0000256" key="1">
    <source>
        <dbReference type="SAM" id="SignalP"/>
    </source>
</evidence>
<dbReference type="InterPro" id="IPR012938">
    <property type="entry name" value="Glc/Sorbosone_DH"/>
</dbReference>
<dbReference type="InterPro" id="IPR011041">
    <property type="entry name" value="Quinoprot_gluc/sorb_DH_b-prop"/>
</dbReference>
<keyword evidence="1" id="KW-0732">Signal</keyword>
<reference evidence="3 4" key="1">
    <citation type="journal article" date="2014" name="Nature">
        <title>An environmental bacterial taxon with a large and distinct metabolic repertoire.</title>
        <authorList>
            <person name="Wilson M.C."/>
            <person name="Mori T."/>
            <person name="Ruckert C."/>
            <person name="Uria A.R."/>
            <person name="Helf M.J."/>
            <person name="Takada K."/>
            <person name="Gernert C."/>
            <person name="Steffens U.A."/>
            <person name="Heycke N."/>
            <person name="Schmitt S."/>
            <person name="Rinke C."/>
            <person name="Helfrich E.J."/>
            <person name="Brachmann A.O."/>
            <person name="Gurgui C."/>
            <person name="Wakimoto T."/>
            <person name="Kracht M."/>
            <person name="Crusemann M."/>
            <person name="Hentschel U."/>
            <person name="Abe I."/>
            <person name="Matsunaga S."/>
            <person name="Kalinowski J."/>
            <person name="Takeyama H."/>
            <person name="Piel J."/>
        </authorList>
    </citation>
    <scope>NUCLEOTIDE SEQUENCE [LARGE SCALE GENOMIC DNA]</scope>
    <source>
        <strain evidence="4">TSY2</strain>
    </source>
</reference>
<comment type="caution">
    <text evidence="3">The sequence shown here is derived from an EMBL/GenBank/DDBJ whole genome shotgun (WGS) entry which is preliminary data.</text>
</comment>
<keyword evidence="4" id="KW-1185">Reference proteome</keyword>
<dbReference type="EMBL" id="AZHX01000719">
    <property type="protein sequence ID" value="ETX06357.1"/>
    <property type="molecule type" value="Genomic_DNA"/>
</dbReference>
<dbReference type="HOGENOM" id="CLU_012344_3_0_7"/>
<dbReference type="PANTHER" id="PTHR19328">
    <property type="entry name" value="HEDGEHOG-INTERACTING PROTEIN"/>
    <property type="match status" value="1"/>
</dbReference>
<evidence type="ECO:0000313" key="3">
    <source>
        <dbReference type="EMBL" id="ETX06357.1"/>
    </source>
</evidence>
<dbReference type="Gene3D" id="2.120.10.30">
    <property type="entry name" value="TolB, C-terminal domain"/>
    <property type="match status" value="1"/>
</dbReference>
<feature type="chain" id="PRO_5004845205" description="Glucose/Sorbosone dehydrogenase domain-containing protein" evidence="1">
    <location>
        <begin position="26"/>
        <end position="311"/>
    </location>
</feature>
<feature type="signal peptide" evidence="1">
    <location>
        <begin position="1"/>
        <end position="25"/>
    </location>
</feature>